<dbReference type="SUPFAM" id="SSF56672">
    <property type="entry name" value="DNA/RNA polymerases"/>
    <property type="match status" value="1"/>
</dbReference>
<dbReference type="InterPro" id="IPR036397">
    <property type="entry name" value="RNaseH_sf"/>
</dbReference>
<dbReference type="Gene3D" id="3.30.420.10">
    <property type="entry name" value="Ribonuclease H-like superfamily/Ribonuclease H"/>
    <property type="match status" value="1"/>
</dbReference>
<evidence type="ECO:0000313" key="9">
    <source>
        <dbReference type="EMBL" id="CAK1587415.1"/>
    </source>
</evidence>
<dbReference type="FunFam" id="3.30.420.10:FF:000032">
    <property type="entry name" value="Retrovirus-related Pol polyprotein from transposon 297-like Protein"/>
    <property type="match status" value="1"/>
</dbReference>
<dbReference type="GO" id="GO:0004519">
    <property type="term" value="F:endonuclease activity"/>
    <property type="evidence" value="ECO:0007669"/>
    <property type="project" value="UniProtKB-KW"/>
</dbReference>
<dbReference type="InterPro" id="IPR012337">
    <property type="entry name" value="RNaseH-like_sf"/>
</dbReference>
<keyword evidence="3" id="KW-0540">Nuclease</keyword>
<dbReference type="Gene3D" id="1.10.340.70">
    <property type="match status" value="1"/>
</dbReference>
<keyword evidence="2" id="KW-0548">Nucleotidyltransferase</keyword>
<dbReference type="GO" id="GO:0003964">
    <property type="term" value="F:RNA-directed DNA polymerase activity"/>
    <property type="evidence" value="ECO:0007669"/>
    <property type="project" value="UniProtKB-KW"/>
</dbReference>
<dbReference type="InterPro" id="IPR041588">
    <property type="entry name" value="Integrase_H2C2"/>
</dbReference>
<dbReference type="GO" id="GO:0003676">
    <property type="term" value="F:nucleic acid binding"/>
    <property type="evidence" value="ECO:0007669"/>
    <property type="project" value="InterPro"/>
</dbReference>
<accession>A0AAV1KXB2</accession>
<dbReference type="FunFam" id="3.30.70.270:FF:000020">
    <property type="entry name" value="Transposon Tf2-6 polyprotein-like Protein"/>
    <property type="match status" value="1"/>
</dbReference>
<dbReference type="PANTHER" id="PTHR37984:SF5">
    <property type="entry name" value="PROTEIN NYNRIN-LIKE"/>
    <property type="match status" value="1"/>
</dbReference>
<dbReference type="InterPro" id="IPR000477">
    <property type="entry name" value="RT_dom"/>
</dbReference>
<dbReference type="InterPro" id="IPR001584">
    <property type="entry name" value="Integrase_cat-core"/>
</dbReference>
<keyword evidence="6" id="KW-0511">Multifunctional enzyme</keyword>
<dbReference type="InterPro" id="IPR043128">
    <property type="entry name" value="Rev_trsase/Diguanyl_cyclase"/>
</dbReference>
<dbReference type="PROSITE" id="PS50994">
    <property type="entry name" value="INTEGRASE"/>
    <property type="match status" value="1"/>
</dbReference>
<keyword evidence="5" id="KW-0695">RNA-directed DNA polymerase</keyword>
<dbReference type="FunFam" id="3.10.20.370:FF:000001">
    <property type="entry name" value="Retrovirus-related Pol polyprotein from transposon 17.6-like protein"/>
    <property type="match status" value="1"/>
</dbReference>
<gene>
    <name evidence="9" type="ORF">PARMNEM_LOCUS8246</name>
</gene>
<dbReference type="Proteomes" id="UP001314205">
    <property type="component" value="Unassembled WGS sequence"/>
</dbReference>
<dbReference type="InterPro" id="IPR054465">
    <property type="entry name" value="Integrase_p58-like_C"/>
</dbReference>
<keyword evidence="2" id="KW-0808">Transferase</keyword>
<dbReference type="SUPFAM" id="SSF53098">
    <property type="entry name" value="Ribonuclease H-like"/>
    <property type="match status" value="1"/>
</dbReference>
<dbReference type="Pfam" id="PF00665">
    <property type="entry name" value="rve"/>
    <property type="match status" value="1"/>
</dbReference>
<evidence type="ECO:0000256" key="3">
    <source>
        <dbReference type="ARBA" id="ARBA00022722"/>
    </source>
</evidence>
<evidence type="ECO:0000259" key="8">
    <source>
        <dbReference type="PROSITE" id="PS50994"/>
    </source>
</evidence>
<dbReference type="Gene3D" id="3.10.20.370">
    <property type="match status" value="1"/>
</dbReference>
<evidence type="ECO:0000256" key="6">
    <source>
        <dbReference type="ARBA" id="ARBA00023268"/>
    </source>
</evidence>
<dbReference type="PANTHER" id="PTHR37984">
    <property type="entry name" value="PROTEIN CBG26694"/>
    <property type="match status" value="1"/>
</dbReference>
<dbReference type="PROSITE" id="PS50878">
    <property type="entry name" value="RT_POL"/>
    <property type="match status" value="1"/>
</dbReference>
<reference evidence="9 10" key="1">
    <citation type="submission" date="2023-11" db="EMBL/GenBank/DDBJ databases">
        <authorList>
            <person name="Hedman E."/>
            <person name="Englund M."/>
            <person name="Stromberg M."/>
            <person name="Nyberg Akerstrom W."/>
            <person name="Nylinder S."/>
            <person name="Jareborg N."/>
            <person name="Kallberg Y."/>
            <person name="Kronander E."/>
        </authorList>
    </citation>
    <scope>NUCLEOTIDE SEQUENCE [LARGE SCALE GENOMIC DNA]</scope>
</reference>
<proteinExistence type="predicted"/>
<protein>
    <recommendedName>
        <fullName evidence="1">RNA-directed DNA polymerase</fullName>
        <ecNumber evidence="1">2.7.7.49</ecNumber>
    </recommendedName>
</protein>
<dbReference type="Gene3D" id="3.30.70.270">
    <property type="match status" value="2"/>
</dbReference>
<dbReference type="InterPro" id="IPR041577">
    <property type="entry name" value="RT_RNaseH_2"/>
</dbReference>
<dbReference type="FunFam" id="1.10.340.70:FF:000001">
    <property type="entry name" value="Retrovirus-related Pol polyprotein from transposon gypsy-like Protein"/>
    <property type="match status" value="1"/>
</dbReference>
<keyword evidence="4" id="KW-0378">Hydrolase</keyword>
<dbReference type="GO" id="GO:0042575">
    <property type="term" value="C:DNA polymerase complex"/>
    <property type="evidence" value="ECO:0007669"/>
    <property type="project" value="UniProtKB-ARBA"/>
</dbReference>
<dbReference type="Pfam" id="PF00078">
    <property type="entry name" value="RVT_1"/>
    <property type="match status" value="1"/>
</dbReference>
<dbReference type="EC" id="2.7.7.49" evidence="1"/>
<evidence type="ECO:0000313" key="10">
    <source>
        <dbReference type="Proteomes" id="UP001314205"/>
    </source>
</evidence>
<dbReference type="InterPro" id="IPR050951">
    <property type="entry name" value="Retrovirus_Pol_polyprotein"/>
</dbReference>
<evidence type="ECO:0000259" key="7">
    <source>
        <dbReference type="PROSITE" id="PS50878"/>
    </source>
</evidence>
<keyword evidence="4" id="KW-0255">Endonuclease</keyword>
<dbReference type="AlphaFoldDB" id="A0AAV1KXB2"/>
<evidence type="ECO:0000256" key="5">
    <source>
        <dbReference type="ARBA" id="ARBA00022918"/>
    </source>
</evidence>
<dbReference type="GO" id="GO:0015074">
    <property type="term" value="P:DNA integration"/>
    <property type="evidence" value="ECO:0007669"/>
    <property type="project" value="InterPro"/>
</dbReference>
<sequence>MELVLTGLIGDACLVYLDDIIIVGRRFEEHLQNLELVLIKIQSANLKLSPKKCSLFKRQVSFLGYVVSEEGIRTDPEKIAAVKDWPVPKEKTQVRAFLGLCSYYQRFVKNFADIAKTLHRLTEEKRHFCWDESFNMAFQELKNRLCKTPILGYPDAGKEFIVDTDASDIGLGGVLSQRNGDQDIVIAYFSKSLSKPERNYCVTRRELLAVEYDFVIEHRSGKSHGNADALSRRPCPKDCKHCTRQAGNEVLSVRILRTDQLSIEWKDSLQHAQQEDSDIEPILEWMKAPKPKWSDVSAMSSTTKSYWAQWDSLLIQDGVLCRKWENDRGERCHLQMVVPKAKVPDVLQLYYSGCSGGHLGVKRSLLKIRERFYWVHCRDDVEDWCRKCTSCAAVKGPQIRSRGALKLYNVGAPWERIAIDVARPFPESESGNKYFMVVMDYFTKWPEVFAIPNQEASTVADKLVHEVFCRFGVPLEIHSEQGRNFELQIFQETCRVMGAHKTRTTSYHPQSDGMVERFNQTLERYLAKVVEKRQRDWDRHIQPFLVSYRSGVHECTSVTPAFANFERELRLPADLITGIPPDTPRSIIDYANDLRNKMNDIYEHFRQTDQQTSEKMKTRYDRKMNNKGFDEGSLVWLHNPVRSKGKSPKLQAKWDEPYRIVTRINDVTYQIQKGARGTPKVVHGDRLARHYGANNARDEHVLGGGSVARHY</sequence>
<dbReference type="Pfam" id="PF22938">
    <property type="entry name" value="Integrase_p58_C"/>
    <property type="match status" value="1"/>
</dbReference>
<feature type="domain" description="Reverse transcriptase" evidence="7">
    <location>
        <begin position="1"/>
        <end position="67"/>
    </location>
</feature>
<dbReference type="InterPro" id="IPR043502">
    <property type="entry name" value="DNA/RNA_pol_sf"/>
</dbReference>
<organism evidence="9 10">
    <name type="scientific">Parnassius mnemosyne</name>
    <name type="common">clouded apollo</name>
    <dbReference type="NCBI Taxonomy" id="213953"/>
    <lineage>
        <taxon>Eukaryota</taxon>
        <taxon>Metazoa</taxon>
        <taxon>Ecdysozoa</taxon>
        <taxon>Arthropoda</taxon>
        <taxon>Hexapoda</taxon>
        <taxon>Insecta</taxon>
        <taxon>Pterygota</taxon>
        <taxon>Neoptera</taxon>
        <taxon>Endopterygota</taxon>
        <taxon>Lepidoptera</taxon>
        <taxon>Glossata</taxon>
        <taxon>Ditrysia</taxon>
        <taxon>Papilionoidea</taxon>
        <taxon>Papilionidae</taxon>
        <taxon>Parnassiinae</taxon>
        <taxon>Parnassini</taxon>
        <taxon>Parnassius</taxon>
        <taxon>Driopa</taxon>
    </lineage>
</organism>
<dbReference type="Pfam" id="PF17919">
    <property type="entry name" value="RT_RNaseH_2"/>
    <property type="match status" value="1"/>
</dbReference>
<evidence type="ECO:0000256" key="4">
    <source>
        <dbReference type="ARBA" id="ARBA00022759"/>
    </source>
</evidence>
<name>A0AAV1KXB2_9NEOP</name>
<keyword evidence="10" id="KW-1185">Reference proteome</keyword>
<dbReference type="Pfam" id="PF17921">
    <property type="entry name" value="Integrase_H2C2"/>
    <property type="match status" value="1"/>
</dbReference>
<feature type="domain" description="Integrase catalytic" evidence="8">
    <location>
        <begin position="409"/>
        <end position="568"/>
    </location>
</feature>
<comment type="caution">
    <text evidence="9">The sequence shown here is derived from an EMBL/GenBank/DDBJ whole genome shotgun (WGS) entry which is preliminary data.</text>
</comment>
<evidence type="ECO:0000256" key="1">
    <source>
        <dbReference type="ARBA" id="ARBA00012493"/>
    </source>
</evidence>
<dbReference type="EMBL" id="CAVLGL010000082">
    <property type="protein sequence ID" value="CAK1587415.1"/>
    <property type="molecule type" value="Genomic_DNA"/>
</dbReference>
<evidence type="ECO:0000256" key="2">
    <source>
        <dbReference type="ARBA" id="ARBA00022695"/>
    </source>
</evidence>